<dbReference type="AlphaFoldDB" id="A0A239X578"/>
<gene>
    <name evidence="7" type="primary">cheB</name>
    <name evidence="7" type="ORF">SAMEA4412677_00910</name>
</gene>
<evidence type="ECO:0000256" key="5">
    <source>
        <dbReference type="SAM" id="Phobius"/>
    </source>
</evidence>
<keyword evidence="5" id="KW-1133">Transmembrane helix</keyword>
<feature type="transmembrane region" description="Helical" evidence="5">
    <location>
        <begin position="18"/>
        <end position="38"/>
    </location>
</feature>
<keyword evidence="5" id="KW-0812">Transmembrane</keyword>
<dbReference type="CDD" id="cd16433">
    <property type="entry name" value="CheB"/>
    <property type="match status" value="1"/>
</dbReference>
<dbReference type="Proteomes" id="UP000215196">
    <property type="component" value="Chromosome 1"/>
</dbReference>
<comment type="catalytic activity">
    <reaction evidence="3">
        <text>[protein]-L-glutamate 5-O-methyl ester + H2O = L-glutamyl-[protein] + methanol + H(+)</text>
        <dbReference type="Rhea" id="RHEA:23236"/>
        <dbReference type="Rhea" id="RHEA-COMP:10208"/>
        <dbReference type="Rhea" id="RHEA-COMP:10311"/>
        <dbReference type="ChEBI" id="CHEBI:15377"/>
        <dbReference type="ChEBI" id="CHEBI:15378"/>
        <dbReference type="ChEBI" id="CHEBI:17790"/>
        <dbReference type="ChEBI" id="CHEBI:29973"/>
        <dbReference type="ChEBI" id="CHEBI:82795"/>
        <dbReference type="EC" id="3.1.1.61"/>
    </reaction>
</comment>
<dbReference type="RefSeq" id="WP_095070815.1">
    <property type="nucleotide sequence ID" value="NZ_LT906465.1"/>
</dbReference>
<name>A0A239X578_9FLAO</name>
<dbReference type="GO" id="GO:0008984">
    <property type="term" value="F:protein-glutamate methylesterase activity"/>
    <property type="evidence" value="ECO:0007669"/>
    <property type="project" value="UniProtKB-EC"/>
</dbReference>
<evidence type="ECO:0000256" key="1">
    <source>
        <dbReference type="ARBA" id="ARBA00022801"/>
    </source>
</evidence>
<keyword evidence="8" id="KW-1185">Reference proteome</keyword>
<dbReference type="Gene3D" id="3.40.50.180">
    <property type="entry name" value="Methylesterase CheB, C-terminal domain"/>
    <property type="match status" value="1"/>
</dbReference>
<dbReference type="InterPro" id="IPR035909">
    <property type="entry name" value="CheB_C"/>
</dbReference>
<feature type="domain" description="CheB-type methylesterase" evidence="6">
    <location>
        <begin position="1"/>
        <end position="179"/>
    </location>
</feature>
<evidence type="ECO:0000256" key="2">
    <source>
        <dbReference type="ARBA" id="ARBA00039140"/>
    </source>
</evidence>
<reference evidence="7 8" key="1">
    <citation type="submission" date="2017-06" db="EMBL/GenBank/DDBJ databases">
        <authorList>
            <consortium name="Pathogen Informatics"/>
        </authorList>
    </citation>
    <scope>NUCLEOTIDE SEQUENCE [LARGE SCALE GENOMIC DNA]</scope>
    <source>
        <strain evidence="7 8">NCTC13490</strain>
    </source>
</reference>
<dbReference type="EC" id="3.1.1.61" evidence="2"/>
<keyword evidence="4" id="KW-0145">Chemotaxis</keyword>
<feature type="active site" evidence="4">
    <location>
        <position position="39"/>
    </location>
</feature>
<dbReference type="PROSITE" id="PS50122">
    <property type="entry name" value="CHEB"/>
    <property type="match status" value="1"/>
</dbReference>
<dbReference type="GO" id="GO:0000156">
    <property type="term" value="F:phosphorelay response regulator activity"/>
    <property type="evidence" value="ECO:0007669"/>
    <property type="project" value="InterPro"/>
</dbReference>
<dbReference type="EMBL" id="LT906465">
    <property type="protein sequence ID" value="SNV41363.1"/>
    <property type="molecule type" value="Genomic_DNA"/>
</dbReference>
<evidence type="ECO:0000313" key="8">
    <source>
        <dbReference type="Proteomes" id="UP000215196"/>
    </source>
</evidence>
<evidence type="ECO:0000256" key="3">
    <source>
        <dbReference type="ARBA" id="ARBA00048267"/>
    </source>
</evidence>
<sequence>MKHCEALIIGGSAGSLNVIISILPSIKSVLSFAIILVLHRKAGKDLLSELLASKTEMAVKEIDEKEKIKPSHLYIAPPNYHLLIEEDRTFSLDASEKVNFSRPAIDVTFQSAAEVFKSNLVCLLLSGANSDGTDGLIKVKKNGGTVLIQDPSTAVVSYMPQNAMDHVVADKVLKIDEMADYINRLTADDYE</sequence>
<dbReference type="KEGG" id="ctak:4412677_00910"/>
<evidence type="ECO:0000259" key="6">
    <source>
        <dbReference type="PROSITE" id="PS50122"/>
    </source>
</evidence>
<dbReference type="Pfam" id="PF01339">
    <property type="entry name" value="CheB_methylest"/>
    <property type="match status" value="1"/>
</dbReference>
<evidence type="ECO:0000313" key="7">
    <source>
        <dbReference type="EMBL" id="SNV41363.1"/>
    </source>
</evidence>
<organism evidence="7 8">
    <name type="scientific">Chryseobacterium taklimakanense</name>
    <dbReference type="NCBI Taxonomy" id="536441"/>
    <lineage>
        <taxon>Bacteria</taxon>
        <taxon>Pseudomonadati</taxon>
        <taxon>Bacteroidota</taxon>
        <taxon>Flavobacteriia</taxon>
        <taxon>Flavobacteriales</taxon>
        <taxon>Weeksellaceae</taxon>
        <taxon>Chryseobacterium group</taxon>
        <taxon>Chryseobacterium</taxon>
    </lineage>
</organism>
<dbReference type="PANTHER" id="PTHR42872:SF3">
    <property type="entry name" value="PROTEIN-GLUTAMATE METHYLESTERASE_PROTEIN-GLUTAMINE GLUTAMINASE 1"/>
    <property type="match status" value="1"/>
</dbReference>
<feature type="active site" evidence="4">
    <location>
        <position position="131"/>
    </location>
</feature>
<evidence type="ECO:0000256" key="4">
    <source>
        <dbReference type="PROSITE-ProRule" id="PRU00050"/>
    </source>
</evidence>
<dbReference type="GO" id="GO:0005737">
    <property type="term" value="C:cytoplasm"/>
    <property type="evidence" value="ECO:0007669"/>
    <property type="project" value="InterPro"/>
</dbReference>
<dbReference type="InterPro" id="IPR000673">
    <property type="entry name" value="Sig_transdc_resp-reg_Me-estase"/>
</dbReference>
<protein>
    <recommendedName>
        <fullName evidence="2">protein-glutamate methylesterase</fullName>
        <ecNumber evidence="2">3.1.1.61</ecNumber>
    </recommendedName>
</protein>
<dbReference type="PANTHER" id="PTHR42872">
    <property type="entry name" value="PROTEIN-GLUTAMATE METHYLESTERASE/PROTEIN-GLUTAMINE GLUTAMINASE"/>
    <property type="match status" value="1"/>
</dbReference>
<dbReference type="GO" id="GO:0006935">
    <property type="term" value="P:chemotaxis"/>
    <property type="evidence" value="ECO:0007669"/>
    <property type="project" value="UniProtKB-UniRule"/>
</dbReference>
<feature type="active site" evidence="4">
    <location>
        <position position="12"/>
    </location>
</feature>
<accession>A0A239X578</accession>
<keyword evidence="5" id="KW-0472">Membrane</keyword>
<dbReference type="SUPFAM" id="SSF52738">
    <property type="entry name" value="Methylesterase CheB, C-terminal domain"/>
    <property type="match status" value="1"/>
</dbReference>
<proteinExistence type="predicted"/>
<keyword evidence="1 4" id="KW-0378">Hydrolase</keyword>